<dbReference type="Gene3D" id="3.40.1550.20">
    <property type="entry name" value="Transcriptional regulator MraZ domain"/>
    <property type="match status" value="1"/>
</dbReference>
<comment type="subunit">
    <text evidence="7">Forms oligomers.</text>
</comment>
<evidence type="ECO:0000256" key="5">
    <source>
        <dbReference type="ARBA" id="ARBA00023125"/>
    </source>
</evidence>
<sequence>MGIFSGRYECKVDPKGRLALPARIKAAIPDSNGDTLVLRHGDDGCLALYPHVEFNKLLNQVNSLSDRDPLHRKIKRAFFEGMTEVELDSAGRFLIPKTFLQAAGIDKDASVNGMGSYVEIWNPDKYTANKIDDNDELTTLMDQNIL</sequence>
<dbReference type="CDD" id="cd16321">
    <property type="entry name" value="MraZ_C"/>
    <property type="match status" value="1"/>
</dbReference>
<dbReference type="Pfam" id="PF02381">
    <property type="entry name" value="MraZ"/>
    <property type="match status" value="2"/>
</dbReference>
<dbReference type="InterPro" id="IPR037914">
    <property type="entry name" value="SpoVT-AbrB_sf"/>
</dbReference>
<dbReference type="InterPro" id="IPR035642">
    <property type="entry name" value="MraZ_N"/>
</dbReference>
<proteinExistence type="inferred from homology"/>
<dbReference type="HAMAP" id="MF_01008">
    <property type="entry name" value="MraZ"/>
    <property type="match status" value="1"/>
</dbReference>
<dbReference type="InterPro" id="IPR035644">
    <property type="entry name" value="MraZ_C"/>
</dbReference>
<comment type="similarity">
    <text evidence="7">Belongs to the MraZ family.</text>
</comment>
<feature type="domain" description="SpoVT-AbrB" evidence="8">
    <location>
        <begin position="82"/>
        <end position="125"/>
    </location>
</feature>
<dbReference type="SUPFAM" id="SSF89447">
    <property type="entry name" value="AbrB/MazE/MraZ-like"/>
    <property type="match status" value="1"/>
</dbReference>
<keyword evidence="2 7" id="KW-0963">Cytoplasm</keyword>
<dbReference type="InterPro" id="IPR020603">
    <property type="entry name" value="MraZ_dom"/>
</dbReference>
<feature type="domain" description="SpoVT-AbrB" evidence="8">
    <location>
        <begin position="7"/>
        <end position="53"/>
    </location>
</feature>
<name>A0ABS9BQN1_9BACT</name>
<dbReference type="EMBL" id="JAKEVZ010000001">
    <property type="protein sequence ID" value="MCF1749881.1"/>
    <property type="molecule type" value="Genomic_DNA"/>
</dbReference>
<dbReference type="PANTHER" id="PTHR34701">
    <property type="entry name" value="TRANSCRIPTIONAL REGULATOR MRAZ"/>
    <property type="match status" value="1"/>
</dbReference>
<comment type="caution">
    <text evidence="9">The sequence shown here is derived from an EMBL/GenBank/DDBJ whole genome shotgun (WGS) entry which is preliminary data.</text>
</comment>
<dbReference type="InterPro" id="IPR007159">
    <property type="entry name" value="SpoVT-AbrB_dom"/>
</dbReference>
<keyword evidence="6 7" id="KW-0804">Transcription</keyword>
<reference evidence="9 10" key="1">
    <citation type="submission" date="2022-01" db="EMBL/GenBank/DDBJ databases">
        <title>Mariniradius saccharolyticus sp. nov., isolated from sediment of a river.</title>
        <authorList>
            <person name="Liu H."/>
        </authorList>
    </citation>
    <scope>NUCLEOTIDE SEQUENCE [LARGE SCALE GENOMIC DNA]</scope>
    <source>
        <strain evidence="9 10">RY-2</strain>
    </source>
</reference>
<protein>
    <recommendedName>
        <fullName evidence="1 7">Transcriptional regulator MraZ</fullName>
    </recommendedName>
</protein>
<keyword evidence="4 7" id="KW-0805">Transcription regulation</keyword>
<dbReference type="PROSITE" id="PS51740">
    <property type="entry name" value="SPOVT_ABRB"/>
    <property type="match status" value="2"/>
</dbReference>
<evidence type="ECO:0000313" key="10">
    <source>
        <dbReference type="Proteomes" id="UP001201449"/>
    </source>
</evidence>
<evidence type="ECO:0000256" key="6">
    <source>
        <dbReference type="ARBA" id="ARBA00023163"/>
    </source>
</evidence>
<dbReference type="InterPro" id="IPR038619">
    <property type="entry name" value="MraZ_sf"/>
</dbReference>
<evidence type="ECO:0000259" key="8">
    <source>
        <dbReference type="PROSITE" id="PS51740"/>
    </source>
</evidence>
<gene>
    <name evidence="7" type="primary">mraZ</name>
    <name evidence="9" type="ORF">L0U89_02260</name>
</gene>
<dbReference type="InterPro" id="IPR003444">
    <property type="entry name" value="MraZ"/>
</dbReference>
<keyword evidence="3" id="KW-0677">Repeat</keyword>
<organism evidence="9 10">
    <name type="scientific">Mariniradius sediminis</name>
    <dbReference type="NCBI Taxonomy" id="2909237"/>
    <lineage>
        <taxon>Bacteria</taxon>
        <taxon>Pseudomonadati</taxon>
        <taxon>Bacteroidota</taxon>
        <taxon>Cytophagia</taxon>
        <taxon>Cytophagales</taxon>
        <taxon>Cyclobacteriaceae</taxon>
        <taxon>Mariniradius</taxon>
    </lineage>
</organism>
<dbReference type="PANTHER" id="PTHR34701:SF1">
    <property type="entry name" value="TRANSCRIPTIONAL REGULATOR MRAZ"/>
    <property type="match status" value="1"/>
</dbReference>
<dbReference type="Proteomes" id="UP001201449">
    <property type="component" value="Unassembled WGS sequence"/>
</dbReference>
<evidence type="ECO:0000256" key="2">
    <source>
        <dbReference type="ARBA" id="ARBA00022490"/>
    </source>
</evidence>
<evidence type="ECO:0000256" key="1">
    <source>
        <dbReference type="ARBA" id="ARBA00013860"/>
    </source>
</evidence>
<comment type="subcellular location">
    <subcellularLocation>
        <location evidence="7">Cytoplasm</location>
        <location evidence="7">Nucleoid</location>
    </subcellularLocation>
</comment>
<dbReference type="RefSeq" id="WP_008631261.1">
    <property type="nucleotide sequence ID" value="NZ_JAKEVZ010000001.1"/>
</dbReference>
<evidence type="ECO:0000313" key="9">
    <source>
        <dbReference type="EMBL" id="MCF1749881.1"/>
    </source>
</evidence>
<evidence type="ECO:0000256" key="4">
    <source>
        <dbReference type="ARBA" id="ARBA00023015"/>
    </source>
</evidence>
<keyword evidence="10" id="KW-1185">Reference proteome</keyword>
<accession>A0ABS9BQN1</accession>
<evidence type="ECO:0000256" key="7">
    <source>
        <dbReference type="HAMAP-Rule" id="MF_01008"/>
    </source>
</evidence>
<dbReference type="CDD" id="cd16320">
    <property type="entry name" value="MraZ_N"/>
    <property type="match status" value="1"/>
</dbReference>
<keyword evidence="5 7" id="KW-0238">DNA-binding</keyword>
<evidence type="ECO:0000256" key="3">
    <source>
        <dbReference type="ARBA" id="ARBA00022737"/>
    </source>
</evidence>